<reference evidence="9 10" key="1">
    <citation type="submission" date="2017-02" db="EMBL/GenBank/DDBJ databases">
        <title>The new phylogeny of genus Mycobacterium.</title>
        <authorList>
            <person name="Tortoli E."/>
            <person name="Trovato A."/>
            <person name="Cirillo D.M."/>
        </authorList>
    </citation>
    <scope>NUCLEOTIDE SEQUENCE [LARGE SCALE GENOMIC DNA]</scope>
    <source>
        <strain evidence="9 10">DSM 44338</strain>
    </source>
</reference>
<dbReference type="PANTHER" id="PTHR10037:SF62">
    <property type="entry name" value="SODIUM CHANNEL PROTEIN 60E"/>
    <property type="match status" value="1"/>
</dbReference>
<organism evidence="9 10">
    <name type="scientific">Mycolicibacterium tusciae</name>
    <dbReference type="NCBI Taxonomy" id="75922"/>
    <lineage>
        <taxon>Bacteria</taxon>
        <taxon>Bacillati</taxon>
        <taxon>Actinomycetota</taxon>
        <taxon>Actinomycetes</taxon>
        <taxon>Mycobacteriales</taxon>
        <taxon>Mycobacteriaceae</taxon>
        <taxon>Mycolicibacterium</taxon>
    </lineage>
</organism>
<keyword evidence="10" id="KW-1185">Reference proteome</keyword>
<dbReference type="PANTHER" id="PTHR10037">
    <property type="entry name" value="VOLTAGE-GATED CATION CHANNEL CALCIUM AND SODIUM"/>
    <property type="match status" value="1"/>
</dbReference>
<protein>
    <submittedName>
        <fullName evidence="9">Ion transporter</fullName>
    </submittedName>
</protein>
<dbReference type="EMBL" id="MVIM01000014">
    <property type="protein sequence ID" value="ORB62719.1"/>
    <property type="molecule type" value="Genomic_DNA"/>
</dbReference>
<dbReference type="Gene3D" id="1.20.120.350">
    <property type="entry name" value="Voltage-gated potassium channels. Chain C"/>
    <property type="match status" value="1"/>
</dbReference>
<dbReference type="OrthoDB" id="5297065at2"/>
<proteinExistence type="predicted"/>
<feature type="transmembrane region" description="Helical" evidence="7">
    <location>
        <begin position="73"/>
        <end position="92"/>
    </location>
</feature>
<dbReference type="AlphaFoldDB" id="A0A1X0JIN4"/>
<feature type="domain" description="Ion transport" evidence="8">
    <location>
        <begin position="38"/>
        <end position="256"/>
    </location>
</feature>
<feature type="transmembrane region" description="Helical" evidence="7">
    <location>
        <begin position="226"/>
        <end position="249"/>
    </location>
</feature>
<keyword evidence="3 7" id="KW-1133">Transmembrane helix</keyword>
<feature type="region of interest" description="Disordered" evidence="6">
    <location>
        <begin position="1"/>
        <end position="26"/>
    </location>
</feature>
<gene>
    <name evidence="9" type="ORF">BST47_22240</name>
</gene>
<dbReference type="InterPro" id="IPR005821">
    <property type="entry name" value="Ion_trans_dom"/>
</dbReference>
<keyword evidence="2 7" id="KW-0812">Transmembrane</keyword>
<dbReference type="Gene3D" id="1.10.287.70">
    <property type="match status" value="1"/>
</dbReference>
<keyword evidence="4 7" id="KW-0472">Membrane</keyword>
<dbReference type="STRING" id="75922.BST47_22240"/>
<evidence type="ECO:0000259" key="8">
    <source>
        <dbReference type="Pfam" id="PF00520"/>
    </source>
</evidence>
<feature type="transmembrane region" description="Helical" evidence="7">
    <location>
        <begin position="160"/>
        <end position="182"/>
    </location>
</feature>
<keyword evidence="5" id="KW-0175">Coiled coil</keyword>
<evidence type="ECO:0000256" key="1">
    <source>
        <dbReference type="ARBA" id="ARBA00004141"/>
    </source>
</evidence>
<dbReference type="GO" id="GO:0001518">
    <property type="term" value="C:voltage-gated sodium channel complex"/>
    <property type="evidence" value="ECO:0007669"/>
    <property type="project" value="TreeGrafter"/>
</dbReference>
<dbReference type="GO" id="GO:0005248">
    <property type="term" value="F:voltage-gated sodium channel activity"/>
    <property type="evidence" value="ECO:0007669"/>
    <property type="project" value="TreeGrafter"/>
</dbReference>
<evidence type="ECO:0000256" key="7">
    <source>
        <dbReference type="SAM" id="Phobius"/>
    </source>
</evidence>
<sequence length="292" mass="32663">MTLTSPDAVGAPPPEEVPEPQSTSRSIPDRCRALINNRTFELFIVGVIVVNAIVLGLGTYADIAARYEPLFSTIYNVILGIYVVELLIRLTAYRWNPREFVKDGWNVFDFIVVVASFVPSLRANAMLLRLVRLLRIVRLVRFLPDLRLLVSAAGRSVPGIASLAAATFVLIFIYGMLGWVLFGGHDPDNYGNVGQAMLTMFVMLTLENFPDNVAMGQAISQWSIVFFISYVLLASFLIFNLFIGIVLNAMEQARAAENKEHEADDLLSRLRAAREALEEAEEELQKTHRDDR</sequence>
<dbReference type="RefSeq" id="WP_083127832.1">
    <property type="nucleotide sequence ID" value="NZ_MVIM01000014.1"/>
</dbReference>
<dbReference type="InterPro" id="IPR043203">
    <property type="entry name" value="VGCC_Ca_Na"/>
</dbReference>
<name>A0A1X0JIN4_9MYCO</name>
<accession>A0A1X0JIN4</accession>
<evidence type="ECO:0000256" key="4">
    <source>
        <dbReference type="ARBA" id="ARBA00023136"/>
    </source>
</evidence>
<feature type="transmembrane region" description="Helical" evidence="7">
    <location>
        <begin position="42"/>
        <end position="61"/>
    </location>
</feature>
<evidence type="ECO:0000313" key="10">
    <source>
        <dbReference type="Proteomes" id="UP000192411"/>
    </source>
</evidence>
<dbReference type="Pfam" id="PF00520">
    <property type="entry name" value="Ion_trans"/>
    <property type="match status" value="1"/>
</dbReference>
<evidence type="ECO:0000256" key="2">
    <source>
        <dbReference type="ARBA" id="ARBA00022692"/>
    </source>
</evidence>
<dbReference type="Proteomes" id="UP000192411">
    <property type="component" value="Unassembled WGS sequence"/>
</dbReference>
<feature type="coiled-coil region" evidence="5">
    <location>
        <begin position="256"/>
        <end position="290"/>
    </location>
</feature>
<evidence type="ECO:0000256" key="6">
    <source>
        <dbReference type="SAM" id="MobiDB-lite"/>
    </source>
</evidence>
<comment type="caution">
    <text evidence="9">The sequence shown here is derived from an EMBL/GenBank/DDBJ whole genome shotgun (WGS) entry which is preliminary data.</text>
</comment>
<evidence type="ECO:0000313" key="9">
    <source>
        <dbReference type="EMBL" id="ORB62719.1"/>
    </source>
</evidence>
<dbReference type="InterPro" id="IPR027359">
    <property type="entry name" value="Volt_channel_dom_sf"/>
</dbReference>
<comment type="subcellular location">
    <subcellularLocation>
        <location evidence="1">Membrane</location>
        <topology evidence="1">Multi-pass membrane protein</topology>
    </subcellularLocation>
</comment>
<dbReference type="SUPFAM" id="SSF81324">
    <property type="entry name" value="Voltage-gated potassium channels"/>
    <property type="match status" value="1"/>
</dbReference>
<evidence type="ECO:0000256" key="3">
    <source>
        <dbReference type="ARBA" id="ARBA00022989"/>
    </source>
</evidence>
<evidence type="ECO:0000256" key="5">
    <source>
        <dbReference type="SAM" id="Coils"/>
    </source>
</evidence>